<dbReference type="GO" id="GO:0008146">
    <property type="term" value="F:sulfotransferase activity"/>
    <property type="evidence" value="ECO:0007669"/>
    <property type="project" value="InterPro"/>
</dbReference>
<evidence type="ECO:0000313" key="2">
    <source>
        <dbReference type="Proteomes" id="UP000504606"/>
    </source>
</evidence>
<keyword evidence="2" id="KW-1185">Reference proteome</keyword>
<dbReference type="GeneID" id="127751627"/>
<dbReference type="RefSeq" id="XP_052131392.1">
    <property type="nucleotide sequence ID" value="XM_052275432.1"/>
</dbReference>
<dbReference type="InterPro" id="IPR027417">
    <property type="entry name" value="P-loop_NTPase"/>
</dbReference>
<dbReference type="Gene3D" id="3.40.50.300">
    <property type="entry name" value="P-loop containing nucleotide triphosphate hydrolases"/>
    <property type="match status" value="1"/>
</dbReference>
<reference evidence="3" key="1">
    <citation type="submission" date="2025-08" db="UniProtKB">
        <authorList>
            <consortium name="RefSeq"/>
        </authorList>
    </citation>
    <scope>IDENTIFICATION</scope>
    <source>
        <tissue evidence="3">Whole organism</tissue>
    </source>
</reference>
<feature type="domain" description="Sulfotransferase" evidence="1">
    <location>
        <begin position="54"/>
        <end position="91"/>
    </location>
</feature>
<organism evidence="2 3">
    <name type="scientific">Frankliniella occidentalis</name>
    <name type="common">Western flower thrips</name>
    <name type="synonym">Euthrips occidentalis</name>
    <dbReference type="NCBI Taxonomy" id="133901"/>
    <lineage>
        <taxon>Eukaryota</taxon>
        <taxon>Metazoa</taxon>
        <taxon>Ecdysozoa</taxon>
        <taxon>Arthropoda</taxon>
        <taxon>Hexapoda</taxon>
        <taxon>Insecta</taxon>
        <taxon>Pterygota</taxon>
        <taxon>Neoptera</taxon>
        <taxon>Paraneoptera</taxon>
        <taxon>Thysanoptera</taxon>
        <taxon>Terebrantia</taxon>
        <taxon>Thripoidea</taxon>
        <taxon>Thripidae</taxon>
        <taxon>Frankliniella</taxon>
    </lineage>
</organism>
<evidence type="ECO:0000259" key="1">
    <source>
        <dbReference type="Pfam" id="PF00685"/>
    </source>
</evidence>
<dbReference type="KEGG" id="foc:127751627"/>
<dbReference type="OrthoDB" id="205623at2759"/>
<protein>
    <submittedName>
        <fullName evidence="3">Luciferin sulfotransferase-like</fullName>
    </submittedName>
</protein>
<dbReference type="Pfam" id="PF00685">
    <property type="entry name" value="Sulfotransfer_1"/>
    <property type="match status" value="1"/>
</dbReference>
<dbReference type="InterPro" id="IPR000863">
    <property type="entry name" value="Sulfotransferase_dom"/>
</dbReference>
<gene>
    <name evidence="3" type="primary">LOC127751627</name>
</gene>
<accession>A0A9C6X996</accession>
<proteinExistence type="predicted"/>
<dbReference type="AlphaFoldDB" id="A0A9C6X996"/>
<dbReference type="SUPFAM" id="SSF52540">
    <property type="entry name" value="P-loop containing nucleoside triphosphate hydrolases"/>
    <property type="match status" value="1"/>
</dbReference>
<sequence length="98" mass="11453">MGITYEPLQPEVAERIDNLFGHKNCLIEVNPGKVLMPPRYEEIGDRIRMSEVRPDDVWVVSYPRTGSTWAQEMVWCIGNDLDFERAKMVQQFRTPLIE</sequence>
<name>A0A9C6X996_FRAOC</name>
<evidence type="ECO:0000313" key="3">
    <source>
        <dbReference type="RefSeq" id="XP_052131392.1"/>
    </source>
</evidence>
<dbReference type="Proteomes" id="UP000504606">
    <property type="component" value="Unplaced"/>
</dbReference>